<keyword evidence="3" id="KW-1185">Reference proteome</keyword>
<comment type="caution">
    <text evidence="2">The sequence shown here is derived from an EMBL/GenBank/DDBJ whole genome shotgun (WGS) entry which is preliminary data.</text>
</comment>
<dbReference type="EMBL" id="JBGFUD010007849">
    <property type="protein sequence ID" value="MFH4981775.1"/>
    <property type="molecule type" value="Genomic_DNA"/>
</dbReference>
<feature type="region of interest" description="Disordered" evidence="1">
    <location>
        <begin position="188"/>
        <end position="229"/>
    </location>
</feature>
<accession>A0ABD6EQG7</accession>
<name>A0ABD6EQG7_9BILA</name>
<dbReference type="Gene3D" id="1.25.40.10">
    <property type="entry name" value="Tetratricopeptide repeat domain"/>
    <property type="match status" value="1"/>
</dbReference>
<dbReference type="AlphaFoldDB" id="A0ABD6EQG7"/>
<sequence>MQETLESPFIEGPSSRELEDIINYYLEFYAVEDAVLLAELYYDRAQSEDSLYLLAQCLMRGGQIEATHRLLFVHSNKSPRLRFMYARCCYDLNKLQDAEIALRMDDEPRLHESFEGSPAEPFARSLLARIFLETGRNDSAETEIMKSVESNALSWMGVKSQAEMCQRSDVESGYKKLIVSAKDIRKRMERKDSSIDNVSNNESDDVRTPDVNETSHKVPFAPKKSRSTVLGRKTHEIGVARRRLMEGGGVETRRSARLFGSFQDNENHSVIHLHRDSRHPTHARQLSVTSGISQRTGSDKQLRSMNRINEMEVERCMLNSAPISSPASPSIHKYIEKPNPILESRSKLKSIQPRRTRTTSQSVPTPLASHDQNTPLKVLLHFISIFFGFCVTVTNYDKHL</sequence>
<proteinExistence type="predicted"/>
<dbReference type="SUPFAM" id="SSF48452">
    <property type="entry name" value="TPR-like"/>
    <property type="match status" value="1"/>
</dbReference>
<dbReference type="Pfam" id="PF12895">
    <property type="entry name" value="ANAPC3"/>
    <property type="match status" value="1"/>
</dbReference>
<reference evidence="2 3" key="1">
    <citation type="submission" date="2024-08" db="EMBL/GenBank/DDBJ databases">
        <title>Gnathostoma spinigerum genome.</title>
        <authorList>
            <person name="Gonzalez-Bertolin B."/>
            <person name="Monzon S."/>
            <person name="Zaballos A."/>
            <person name="Jimenez P."/>
            <person name="Dekumyoy P."/>
            <person name="Varona S."/>
            <person name="Cuesta I."/>
            <person name="Sumanam S."/>
            <person name="Adisakwattana P."/>
            <person name="Gasser R.B."/>
            <person name="Hernandez-Gonzalez A."/>
            <person name="Young N.D."/>
            <person name="Perteguer M.J."/>
        </authorList>
    </citation>
    <scope>NUCLEOTIDE SEQUENCE [LARGE SCALE GENOMIC DNA]</scope>
    <source>
        <strain evidence="2">AL3</strain>
        <tissue evidence="2">Liver</tissue>
    </source>
</reference>
<feature type="compositionally biased region" description="Basic and acidic residues" evidence="1">
    <location>
        <begin position="204"/>
        <end position="216"/>
    </location>
</feature>
<protein>
    <submittedName>
        <fullName evidence="2">Uncharacterized protein</fullName>
    </submittedName>
</protein>
<organism evidence="2 3">
    <name type="scientific">Gnathostoma spinigerum</name>
    <dbReference type="NCBI Taxonomy" id="75299"/>
    <lineage>
        <taxon>Eukaryota</taxon>
        <taxon>Metazoa</taxon>
        <taxon>Ecdysozoa</taxon>
        <taxon>Nematoda</taxon>
        <taxon>Chromadorea</taxon>
        <taxon>Rhabditida</taxon>
        <taxon>Spirurina</taxon>
        <taxon>Gnathostomatomorpha</taxon>
        <taxon>Gnathostomatoidea</taxon>
        <taxon>Gnathostomatidae</taxon>
        <taxon>Gnathostoma</taxon>
    </lineage>
</organism>
<dbReference type="InterPro" id="IPR011990">
    <property type="entry name" value="TPR-like_helical_dom_sf"/>
</dbReference>
<evidence type="ECO:0000313" key="3">
    <source>
        <dbReference type="Proteomes" id="UP001608902"/>
    </source>
</evidence>
<feature type="compositionally biased region" description="Polar residues" evidence="1">
    <location>
        <begin position="358"/>
        <end position="370"/>
    </location>
</feature>
<dbReference type="Proteomes" id="UP001608902">
    <property type="component" value="Unassembled WGS sequence"/>
</dbReference>
<gene>
    <name evidence="2" type="ORF">AB6A40_008484</name>
</gene>
<feature type="region of interest" description="Disordered" evidence="1">
    <location>
        <begin position="337"/>
        <end position="370"/>
    </location>
</feature>
<evidence type="ECO:0000256" key="1">
    <source>
        <dbReference type="SAM" id="MobiDB-lite"/>
    </source>
</evidence>
<evidence type="ECO:0000313" key="2">
    <source>
        <dbReference type="EMBL" id="MFH4981775.1"/>
    </source>
</evidence>